<feature type="region of interest" description="Disordered" evidence="1">
    <location>
        <begin position="83"/>
        <end position="162"/>
    </location>
</feature>
<proteinExistence type="predicted"/>
<keyword evidence="2" id="KW-0732">Signal</keyword>
<feature type="chain" id="PRO_5043004744" evidence="2">
    <location>
        <begin position="17"/>
        <end position="606"/>
    </location>
</feature>
<evidence type="ECO:0000256" key="2">
    <source>
        <dbReference type="SAM" id="SignalP"/>
    </source>
</evidence>
<sequence>MNALCLSLILFSSLETFLQHRSPALLSLSICSCSALVEVNPCSCALHVRCVWIPYPARVWCPAVVAFKAPSWSIMVRERKPSAVVSEDSEEAPPKRVRRAVRKVQHSANKRAGPLAVSGNAVMPPQASSSHAQDKGEEPPVPSQGNVAQVSAAPQKEDEPALSLHSCRRIAPDIFTHPPKPKDYGRKSVGVYEKRWEPPVDDGDSMFINDHRFQTLFQCDFYDSVIIERKDAITNQKWIHWTHCESMHDTALDAALAKLIEKGMKDIMCMPYDWSEEVIAQFYSTVWFEKAHNTIMHFMIEGKKYQVTYTQFRDILGFDKADTAKSRPRVHALRKIPAHDLAHMFYEGTKVGDYGSTQHLLPYYKYLHSLIRSTIAPKSGDLSHLQTIIKSLLTFFSEHGSKFSVFDFIWEEIMACACNSLKTRTHTPYLMKMIEEVTNKNYVKEITHECYRVKKIIPRHSVDVQLDSSPPVPPSHLGTSRAATNNRSLGANISSSTFMTRALKSIFKVYIHNATEIREERVRTNKVLKKIDERHQKIFTKLNLTPPTSPLVDDDEVPSMPHFDDPFVFYENMENKCAEEMNEGNDKAVVDDEENGNTTDEDMNED</sequence>
<feature type="compositionally biased region" description="Acidic residues" evidence="1">
    <location>
        <begin position="591"/>
        <end position="606"/>
    </location>
</feature>
<feature type="compositionally biased region" description="Basic residues" evidence="1">
    <location>
        <begin position="95"/>
        <end position="109"/>
    </location>
</feature>
<feature type="compositionally biased region" description="Basic and acidic residues" evidence="1">
    <location>
        <begin position="581"/>
        <end position="590"/>
    </location>
</feature>
<dbReference type="AlphaFoldDB" id="A0AAQ3SS16"/>
<gene>
    <name evidence="3" type="ORF">U9M48_009931</name>
</gene>
<evidence type="ECO:0000313" key="3">
    <source>
        <dbReference type="EMBL" id="WVZ59838.1"/>
    </source>
</evidence>
<feature type="signal peptide" evidence="2">
    <location>
        <begin position="1"/>
        <end position="16"/>
    </location>
</feature>
<keyword evidence="4" id="KW-1185">Reference proteome</keyword>
<evidence type="ECO:0000256" key="1">
    <source>
        <dbReference type="SAM" id="MobiDB-lite"/>
    </source>
</evidence>
<dbReference type="Proteomes" id="UP001341281">
    <property type="component" value="Chromosome 02"/>
</dbReference>
<evidence type="ECO:0000313" key="4">
    <source>
        <dbReference type="Proteomes" id="UP001341281"/>
    </source>
</evidence>
<protein>
    <submittedName>
        <fullName evidence="3">Uncharacterized protein</fullName>
    </submittedName>
</protein>
<name>A0AAQ3SS16_PASNO</name>
<accession>A0AAQ3SS16</accession>
<feature type="region of interest" description="Disordered" evidence="1">
    <location>
        <begin position="464"/>
        <end position="484"/>
    </location>
</feature>
<reference evidence="3 4" key="1">
    <citation type="submission" date="2024-02" db="EMBL/GenBank/DDBJ databases">
        <title>High-quality chromosome-scale genome assembly of Pensacola bahiagrass (Paspalum notatum Flugge var. saurae).</title>
        <authorList>
            <person name="Vega J.M."/>
            <person name="Podio M."/>
            <person name="Orjuela J."/>
            <person name="Siena L.A."/>
            <person name="Pessino S.C."/>
            <person name="Combes M.C."/>
            <person name="Mariac C."/>
            <person name="Albertini E."/>
            <person name="Pupilli F."/>
            <person name="Ortiz J.P.A."/>
            <person name="Leblanc O."/>
        </authorList>
    </citation>
    <scope>NUCLEOTIDE SEQUENCE [LARGE SCALE GENOMIC DNA]</scope>
    <source>
        <strain evidence="3">R1</strain>
        <tissue evidence="3">Leaf</tissue>
    </source>
</reference>
<dbReference type="EMBL" id="CP144746">
    <property type="protein sequence ID" value="WVZ59838.1"/>
    <property type="molecule type" value="Genomic_DNA"/>
</dbReference>
<feature type="region of interest" description="Disordered" evidence="1">
    <location>
        <begin position="581"/>
        <end position="606"/>
    </location>
</feature>
<organism evidence="3 4">
    <name type="scientific">Paspalum notatum var. saurae</name>
    <dbReference type="NCBI Taxonomy" id="547442"/>
    <lineage>
        <taxon>Eukaryota</taxon>
        <taxon>Viridiplantae</taxon>
        <taxon>Streptophyta</taxon>
        <taxon>Embryophyta</taxon>
        <taxon>Tracheophyta</taxon>
        <taxon>Spermatophyta</taxon>
        <taxon>Magnoliopsida</taxon>
        <taxon>Liliopsida</taxon>
        <taxon>Poales</taxon>
        <taxon>Poaceae</taxon>
        <taxon>PACMAD clade</taxon>
        <taxon>Panicoideae</taxon>
        <taxon>Andropogonodae</taxon>
        <taxon>Paspaleae</taxon>
        <taxon>Paspalinae</taxon>
        <taxon>Paspalum</taxon>
    </lineage>
</organism>